<name>A0ABZ3F536_9HELI</name>
<sequence>MFGVEHIHYDCVRIFYTGENITPNFNICDYAIGFEHIQFLDRYIRYPLYLFYEADFEKALHKHENISSKTLQNKTRFCNFIVSNGRADPLREATFRALNAYKKVDSTGKYLNNIGGAIKDKFAFQQQCLFSLCFENSSTPGYLTEKLIQAAAAQTIPIYWGDTHLQGNIESSGGGVNTKALVYAHNFHNTQSLIEYIRHIDTNDEAKLNMLKEPLFLDAGHKAYFDKTLQTFLLSIMEQPYEKSFRRGRACLRLFEEQRYKNYMRVLGIFKKAKQHLAALKSYKFI</sequence>
<evidence type="ECO:0000256" key="1">
    <source>
        <dbReference type="ARBA" id="ARBA00008919"/>
    </source>
</evidence>
<dbReference type="Gene3D" id="3.40.50.11660">
    <property type="entry name" value="Glycosyl transferase family 10, C-terminal domain"/>
    <property type="match status" value="1"/>
</dbReference>
<keyword evidence="2" id="KW-0328">Glycosyltransferase</keyword>
<dbReference type="InterPro" id="IPR038577">
    <property type="entry name" value="GT10-like_C_sf"/>
</dbReference>
<dbReference type="SUPFAM" id="SSF53756">
    <property type="entry name" value="UDP-Glycosyltransferase/glycogen phosphorylase"/>
    <property type="match status" value="1"/>
</dbReference>
<accession>A0ABZ3F536</accession>
<evidence type="ECO:0000259" key="4">
    <source>
        <dbReference type="Pfam" id="PF00852"/>
    </source>
</evidence>
<keyword evidence="3" id="KW-0808">Transferase</keyword>
<organism evidence="6 7">
    <name type="scientific">Helicobacter mastomyrinus</name>
    <dbReference type="NCBI Taxonomy" id="287948"/>
    <lineage>
        <taxon>Bacteria</taxon>
        <taxon>Pseudomonadati</taxon>
        <taxon>Campylobacterota</taxon>
        <taxon>Epsilonproteobacteria</taxon>
        <taxon>Campylobacterales</taxon>
        <taxon>Helicobacteraceae</taxon>
        <taxon>Helicobacter</taxon>
    </lineage>
</organism>
<evidence type="ECO:0000313" key="6">
    <source>
        <dbReference type="EMBL" id="XAM17652.1"/>
    </source>
</evidence>
<protein>
    <submittedName>
        <fullName evidence="6">Glycosyltransferase family 10</fullName>
    </submittedName>
</protein>
<evidence type="ECO:0000256" key="2">
    <source>
        <dbReference type="ARBA" id="ARBA00022676"/>
    </source>
</evidence>
<feature type="domain" description="Alpha-(1,3)-fucosyltransferase FucT N-terminal" evidence="5">
    <location>
        <begin position="1"/>
        <end position="52"/>
    </location>
</feature>
<dbReference type="InterPro" id="IPR001503">
    <property type="entry name" value="Glyco_trans_10"/>
</dbReference>
<reference evidence="6 7" key="1">
    <citation type="submission" date="2024-02" db="EMBL/GenBank/DDBJ databases">
        <title>Genome and pathogenicity analysis of Helicobacter mastomyrinus isolated from mice.</title>
        <authorList>
            <person name="Zhu L."/>
        </authorList>
    </citation>
    <scope>NUCLEOTIDE SEQUENCE [LARGE SCALE GENOMIC DNA]</scope>
    <source>
        <strain evidence="6 7">Hm-17</strain>
    </source>
</reference>
<proteinExistence type="inferred from homology"/>
<comment type="similarity">
    <text evidence="1">Belongs to the glycosyltransferase 10 family.</text>
</comment>
<evidence type="ECO:0000259" key="5">
    <source>
        <dbReference type="Pfam" id="PF18025"/>
    </source>
</evidence>
<dbReference type="RefSeq" id="WP_343353294.1">
    <property type="nucleotide sequence ID" value="NZ_CP145316.1"/>
</dbReference>
<dbReference type="Pfam" id="PF00852">
    <property type="entry name" value="Glyco_transf_10"/>
    <property type="match status" value="1"/>
</dbReference>
<keyword evidence="7" id="KW-1185">Reference proteome</keyword>
<dbReference type="PANTHER" id="PTHR11929">
    <property type="entry name" value="ALPHA- 1,3 -FUCOSYLTRANSFERASE"/>
    <property type="match status" value="1"/>
</dbReference>
<dbReference type="Proteomes" id="UP001434737">
    <property type="component" value="Chromosome"/>
</dbReference>
<feature type="domain" description="Fucosyltransferase C-terminal" evidence="4">
    <location>
        <begin position="72"/>
        <end position="206"/>
    </location>
</feature>
<evidence type="ECO:0000313" key="7">
    <source>
        <dbReference type="Proteomes" id="UP001434737"/>
    </source>
</evidence>
<dbReference type="PANTHER" id="PTHR11929:SF194">
    <property type="entry name" value="ALPHA-(1,3)-FUCOSYLTRANSFERASE 10"/>
    <property type="match status" value="1"/>
</dbReference>
<evidence type="ECO:0000256" key="3">
    <source>
        <dbReference type="ARBA" id="ARBA00022679"/>
    </source>
</evidence>
<dbReference type="EMBL" id="CP145316">
    <property type="protein sequence ID" value="XAM17652.1"/>
    <property type="molecule type" value="Genomic_DNA"/>
</dbReference>
<dbReference type="Pfam" id="PF18025">
    <property type="entry name" value="FucT_N"/>
    <property type="match status" value="1"/>
</dbReference>
<dbReference type="InterPro" id="IPR041058">
    <property type="entry name" value="FucT_N"/>
</dbReference>
<dbReference type="InterPro" id="IPR055270">
    <property type="entry name" value="Glyco_tran_10_C"/>
</dbReference>
<gene>
    <name evidence="6" type="ORF">V3I05_08150</name>
</gene>